<dbReference type="EMBL" id="CP031641">
    <property type="protein sequence ID" value="AXO89438.1"/>
    <property type="molecule type" value="Genomic_DNA"/>
</dbReference>
<evidence type="ECO:0000313" key="10">
    <source>
        <dbReference type="Proteomes" id="UP000258127"/>
    </source>
</evidence>
<dbReference type="PANTHER" id="PTHR33602">
    <property type="entry name" value="REGULATORY PROTEIN RECX FAMILY PROTEIN"/>
    <property type="match status" value="1"/>
</dbReference>
<dbReference type="Proteomes" id="UP000258127">
    <property type="component" value="Chromosome"/>
</dbReference>
<organism evidence="9 10">
    <name type="scientific">Pseudomonas parafulva</name>
    <dbReference type="NCBI Taxonomy" id="157782"/>
    <lineage>
        <taxon>Bacteria</taxon>
        <taxon>Pseudomonadati</taxon>
        <taxon>Pseudomonadota</taxon>
        <taxon>Gammaproteobacteria</taxon>
        <taxon>Pseudomonadales</taxon>
        <taxon>Pseudomonadaceae</taxon>
        <taxon>Pseudomonas</taxon>
    </lineage>
</organism>
<dbReference type="Pfam" id="PF02631">
    <property type="entry name" value="RecX_HTH2"/>
    <property type="match status" value="1"/>
</dbReference>
<accession>A0AAI8KD52</accession>
<dbReference type="InterPro" id="IPR053924">
    <property type="entry name" value="RecX_HTH_2nd"/>
</dbReference>
<evidence type="ECO:0000256" key="4">
    <source>
        <dbReference type="ARBA" id="ARBA00022490"/>
    </source>
</evidence>
<evidence type="ECO:0000313" key="9">
    <source>
        <dbReference type="EMBL" id="AXO89438.1"/>
    </source>
</evidence>
<keyword evidence="4 5" id="KW-0963">Cytoplasm</keyword>
<dbReference type="InterPro" id="IPR053925">
    <property type="entry name" value="RecX_HTH_3rd"/>
</dbReference>
<evidence type="ECO:0000259" key="6">
    <source>
        <dbReference type="Pfam" id="PF02631"/>
    </source>
</evidence>
<gene>
    <name evidence="5 9" type="primary">recX</name>
    <name evidence="9" type="ORF">DZC75_16030</name>
</gene>
<evidence type="ECO:0000259" key="8">
    <source>
        <dbReference type="Pfam" id="PF21982"/>
    </source>
</evidence>
<evidence type="ECO:0000256" key="5">
    <source>
        <dbReference type="HAMAP-Rule" id="MF_01114"/>
    </source>
</evidence>
<evidence type="ECO:0000259" key="7">
    <source>
        <dbReference type="Pfam" id="PF21981"/>
    </source>
</evidence>
<dbReference type="InterPro" id="IPR053926">
    <property type="entry name" value="RecX_HTH_1st"/>
</dbReference>
<dbReference type="NCBIfam" id="NF001054">
    <property type="entry name" value="PRK00117.2-1"/>
    <property type="match status" value="1"/>
</dbReference>
<name>A0AAI8KD52_9PSED</name>
<feature type="domain" description="RecX third three-helical" evidence="7">
    <location>
        <begin position="106"/>
        <end position="147"/>
    </location>
</feature>
<dbReference type="PANTHER" id="PTHR33602:SF1">
    <property type="entry name" value="REGULATORY PROTEIN RECX FAMILY PROTEIN"/>
    <property type="match status" value="1"/>
</dbReference>
<dbReference type="GO" id="GO:0005737">
    <property type="term" value="C:cytoplasm"/>
    <property type="evidence" value="ECO:0007669"/>
    <property type="project" value="UniProtKB-SubCell"/>
</dbReference>
<feature type="domain" description="RecX second three-helical" evidence="6">
    <location>
        <begin position="57"/>
        <end position="97"/>
    </location>
</feature>
<keyword evidence="10" id="KW-1185">Reference proteome</keyword>
<comment type="similarity">
    <text evidence="2 5">Belongs to the RecX family.</text>
</comment>
<feature type="domain" description="RecX first three-helical" evidence="8">
    <location>
        <begin position="13"/>
        <end position="50"/>
    </location>
</feature>
<dbReference type="Pfam" id="PF21982">
    <property type="entry name" value="RecX_HTH1"/>
    <property type="match status" value="1"/>
</dbReference>
<dbReference type="InterPro" id="IPR036388">
    <property type="entry name" value="WH-like_DNA-bd_sf"/>
</dbReference>
<reference evidence="9 10" key="1">
    <citation type="submission" date="2018-08" db="EMBL/GenBank/DDBJ databases">
        <authorList>
            <person name="Lee Y."/>
            <person name="Kakembo D."/>
        </authorList>
    </citation>
    <scope>NUCLEOTIDE SEQUENCE [LARGE SCALE GENOMIC DNA]</scope>
    <source>
        <strain evidence="9 10">JBCS1880</strain>
    </source>
</reference>
<dbReference type="Pfam" id="PF21981">
    <property type="entry name" value="RecX_HTH3"/>
    <property type="match status" value="1"/>
</dbReference>
<dbReference type="HAMAP" id="MF_01114">
    <property type="entry name" value="RecX"/>
    <property type="match status" value="1"/>
</dbReference>
<dbReference type="AlphaFoldDB" id="A0AAI8KD52"/>
<evidence type="ECO:0000256" key="2">
    <source>
        <dbReference type="ARBA" id="ARBA00009695"/>
    </source>
</evidence>
<dbReference type="GO" id="GO:0006282">
    <property type="term" value="P:regulation of DNA repair"/>
    <property type="evidence" value="ECO:0007669"/>
    <property type="project" value="UniProtKB-UniRule"/>
</dbReference>
<sequence length="155" mass="17797">MSVVLDTPVAVRRTAMDLLARREHGRVELTRKLRKRGATDELIEPALDRLAEEGLLSEARYLESFINYRSNAGYGPSRIREELGQRGLDRGDVEQALHDSGVDWAARLRDVWQRKFTGERPQDPRSRAQQTRFLAYRGFSLDMIGRLLSGRDLDD</sequence>
<evidence type="ECO:0000256" key="3">
    <source>
        <dbReference type="ARBA" id="ARBA00018111"/>
    </source>
</evidence>
<dbReference type="Gene3D" id="1.10.10.10">
    <property type="entry name" value="Winged helix-like DNA-binding domain superfamily/Winged helix DNA-binding domain"/>
    <property type="match status" value="3"/>
</dbReference>
<protein>
    <recommendedName>
        <fullName evidence="3 5">Regulatory protein RecX</fullName>
    </recommendedName>
</protein>
<comment type="subcellular location">
    <subcellularLocation>
        <location evidence="1 5">Cytoplasm</location>
    </subcellularLocation>
</comment>
<evidence type="ECO:0000256" key="1">
    <source>
        <dbReference type="ARBA" id="ARBA00004496"/>
    </source>
</evidence>
<dbReference type="InterPro" id="IPR003783">
    <property type="entry name" value="Regulatory_RecX"/>
</dbReference>
<dbReference type="RefSeq" id="WP_080754751.1">
    <property type="nucleotide sequence ID" value="NZ_CP009747.1"/>
</dbReference>
<proteinExistence type="inferred from homology"/>
<comment type="function">
    <text evidence="5">Modulates RecA activity.</text>
</comment>